<dbReference type="InterPro" id="IPR036388">
    <property type="entry name" value="WH-like_DNA-bd_sf"/>
</dbReference>
<gene>
    <name evidence="2" type="ORF">GIY30_00295</name>
</gene>
<evidence type="ECO:0000259" key="1">
    <source>
        <dbReference type="PROSITE" id="PS50995"/>
    </source>
</evidence>
<dbReference type="Gene3D" id="1.10.10.10">
    <property type="entry name" value="Winged helix-like DNA-binding domain superfamily/Winged helix DNA-binding domain"/>
    <property type="match status" value="1"/>
</dbReference>
<sequence>MYWRVYDDLHESSTSCYAVTMALTPDEQRAFRGFLTLSTLLDDALDVQLRRDSGLTHSQYIILFRLSEAPDRTIGMRRLVVLAQSEQSRLSHSVTAMERRGWVRRIKSPTGNDRRAVSVMLTDAGMDLVQAAAPKHGDEAHRLIFDALDADDLAHLNSVIDRILPHMAELGLDLPLPQEDPIMWEGRSDPRSGQ</sequence>
<dbReference type="Pfam" id="PF12802">
    <property type="entry name" value="MarR_2"/>
    <property type="match status" value="1"/>
</dbReference>
<dbReference type="SUPFAM" id="SSF46785">
    <property type="entry name" value="Winged helix' DNA-binding domain"/>
    <property type="match status" value="1"/>
</dbReference>
<organism evidence="2 3">
    <name type="scientific">Gordonia mangrovi</name>
    <dbReference type="NCBI Taxonomy" id="2665643"/>
    <lineage>
        <taxon>Bacteria</taxon>
        <taxon>Bacillati</taxon>
        <taxon>Actinomycetota</taxon>
        <taxon>Actinomycetes</taxon>
        <taxon>Mycobacteriales</taxon>
        <taxon>Gordoniaceae</taxon>
        <taxon>Gordonia</taxon>
    </lineage>
</organism>
<dbReference type="InterPro" id="IPR000835">
    <property type="entry name" value="HTH_MarR-typ"/>
</dbReference>
<dbReference type="InterPro" id="IPR036390">
    <property type="entry name" value="WH_DNA-bd_sf"/>
</dbReference>
<dbReference type="GO" id="GO:0006950">
    <property type="term" value="P:response to stress"/>
    <property type="evidence" value="ECO:0007669"/>
    <property type="project" value="TreeGrafter"/>
</dbReference>
<dbReference type="GO" id="GO:0003700">
    <property type="term" value="F:DNA-binding transcription factor activity"/>
    <property type="evidence" value="ECO:0007669"/>
    <property type="project" value="InterPro"/>
</dbReference>
<evidence type="ECO:0000313" key="2">
    <source>
        <dbReference type="EMBL" id="MXP19802.1"/>
    </source>
</evidence>
<keyword evidence="3" id="KW-1185">Reference proteome</keyword>
<dbReference type="AlphaFoldDB" id="A0A6L7GJX6"/>
<comment type="caution">
    <text evidence="2">The sequence shown here is derived from an EMBL/GenBank/DDBJ whole genome shotgun (WGS) entry which is preliminary data.</text>
</comment>
<protein>
    <submittedName>
        <fullName evidence="2">MarR family transcriptional regulator</fullName>
    </submittedName>
</protein>
<name>A0A6L7GJX6_9ACTN</name>
<proteinExistence type="predicted"/>
<evidence type="ECO:0000313" key="3">
    <source>
        <dbReference type="Proteomes" id="UP000475545"/>
    </source>
</evidence>
<reference evidence="2 3" key="1">
    <citation type="submission" date="2019-11" db="EMBL/GenBank/DDBJ databases">
        <title>Gordonia sp. nov., a novel actinobacterium isolated from mangrove soil in Hainan.</title>
        <authorList>
            <person name="Huang X."/>
            <person name="Xie Y."/>
            <person name="Chu X."/>
            <person name="Xiao K."/>
        </authorList>
    </citation>
    <scope>NUCLEOTIDE SEQUENCE [LARGE SCALE GENOMIC DNA]</scope>
    <source>
        <strain evidence="2 3">HNM0687</strain>
    </source>
</reference>
<dbReference type="InterPro" id="IPR039422">
    <property type="entry name" value="MarR/SlyA-like"/>
</dbReference>
<dbReference type="Proteomes" id="UP000475545">
    <property type="component" value="Unassembled WGS sequence"/>
</dbReference>
<dbReference type="PANTHER" id="PTHR33164">
    <property type="entry name" value="TRANSCRIPTIONAL REGULATOR, MARR FAMILY"/>
    <property type="match status" value="1"/>
</dbReference>
<dbReference type="SMART" id="SM00347">
    <property type="entry name" value="HTH_MARR"/>
    <property type="match status" value="1"/>
</dbReference>
<dbReference type="PANTHER" id="PTHR33164:SF99">
    <property type="entry name" value="MARR FAMILY REGULATORY PROTEIN"/>
    <property type="match status" value="1"/>
</dbReference>
<accession>A0A6L7GJX6</accession>
<feature type="domain" description="HTH marR-type" evidence="1">
    <location>
        <begin position="27"/>
        <end position="165"/>
    </location>
</feature>
<dbReference type="EMBL" id="WMBR01000001">
    <property type="protein sequence ID" value="MXP19802.1"/>
    <property type="molecule type" value="Genomic_DNA"/>
</dbReference>
<dbReference type="PROSITE" id="PS50995">
    <property type="entry name" value="HTH_MARR_2"/>
    <property type="match status" value="1"/>
</dbReference>